<sequence>MTRPPERLRQQGAGIRSPGNRVLGLLPESEPIDSIFGIHYQKTHVWVQATRIRPWIRRV</sequence>
<evidence type="ECO:0000256" key="1">
    <source>
        <dbReference type="SAM" id="MobiDB-lite"/>
    </source>
</evidence>
<gene>
    <name evidence="2" type="ORF">DFR52_102155</name>
</gene>
<proteinExistence type="predicted"/>
<evidence type="ECO:0000313" key="2">
    <source>
        <dbReference type="EMBL" id="PWW01493.1"/>
    </source>
</evidence>
<dbReference type="Proteomes" id="UP000246352">
    <property type="component" value="Unassembled WGS sequence"/>
</dbReference>
<dbReference type="EMBL" id="QGTR01000002">
    <property type="protein sequence ID" value="PWW01493.1"/>
    <property type="molecule type" value="Genomic_DNA"/>
</dbReference>
<keyword evidence="3" id="KW-1185">Reference proteome</keyword>
<name>A0A317PLV5_9HYPH</name>
<accession>A0A317PLV5</accession>
<dbReference type="AlphaFoldDB" id="A0A317PLV5"/>
<reference evidence="2 3" key="1">
    <citation type="submission" date="2018-05" db="EMBL/GenBank/DDBJ databases">
        <title>Genomic Encyclopedia of Type Strains, Phase IV (KMG-IV): sequencing the most valuable type-strain genomes for metagenomic binning, comparative biology and taxonomic classification.</title>
        <authorList>
            <person name="Goeker M."/>
        </authorList>
    </citation>
    <scope>NUCLEOTIDE SEQUENCE [LARGE SCALE GENOMIC DNA]</scope>
    <source>
        <strain evidence="2 3">DSM 16791</strain>
    </source>
</reference>
<feature type="region of interest" description="Disordered" evidence="1">
    <location>
        <begin position="1"/>
        <end position="22"/>
    </location>
</feature>
<comment type="caution">
    <text evidence="2">The sequence shown here is derived from an EMBL/GenBank/DDBJ whole genome shotgun (WGS) entry which is preliminary data.</text>
</comment>
<organism evidence="2 3">
    <name type="scientific">Hoeflea marina</name>
    <dbReference type="NCBI Taxonomy" id="274592"/>
    <lineage>
        <taxon>Bacteria</taxon>
        <taxon>Pseudomonadati</taxon>
        <taxon>Pseudomonadota</taxon>
        <taxon>Alphaproteobacteria</taxon>
        <taxon>Hyphomicrobiales</taxon>
        <taxon>Rhizobiaceae</taxon>
        <taxon>Hoeflea</taxon>
    </lineage>
</organism>
<protein>
    <submittedName>
        <fullName evidence="2">Uncharacterized protein</fullName>
    </submittedName>
</protein>
<evidence type="ECO:0000313" key="3">
    <source>
        <dbReference type="Proteomes" id="UP000246352"/>
    </source>
</evidence>